<dbReference type="EMBL" id="CASHTH010000506">
    <property type="protein sequence ID" value="CAI8003178.1"/>
    <property type="molecule type" value="Genomic_DNA"/>
</dbReference>
<reference evidence="2" key="1">
    <citation type="submission" date="2023-03" db="EMBL/GenBank/DDBJ databases">
        <authorList>
            <person name="Steffen K."/>
            <person name="Cardenas P."/>
        </authorList>
    </citation>
    <scope>NUCLEOTIDE SEQUENCE</scope>
</reference>
<sequence length="66" mass="7667">MSSSRFRSCTYLPTVALQRSKQLCGRKQKAEETEPSTKPDKIDELAHDLYQKQGEAYSMPQFRLWA</sequence>
<feature type="compositionally biased region" description="Basic and acidic residues" evidence="1">
    <location>
        <begin position="28"/>
        <end position="43"/>
    </location>
</feature>
<gene>
    <name evidence="2" type="ORF">GBAR_LOCUS3573</name>
</gene>
<protein>
    <submittedName>
        <fullName evidence="2">Uncharacterized protein</fullName>
    </submittedName>
</protein>
<evidence type="ECO:0000256" key="1">
    <source>
        <dbReference type="SAM" id="MobiDB-lite"/>
    </source>
</evidence>
<feature type="non-terminal residue" evidence="2">
    <location>
        <position position="66"/>
    </location>
</feature>
<keyword evidence="3" id="KW-1185">Reference proteome</keyword>
<name>A0AA35R3U5_GEOBA</name>
<dbReference type="Proteomes" id="UP001174909">
    <property type="component" value="Unassembled WGS sequence"/>
</dbReference>
<dbReference type="AlphaFoldDB" id="A0AA35R3U5"/>
<organism evidence="2 3">
    <name type="scientific">Geodia barretti</name>
    <name type="common">Barrett's horny sponge</name>
    <dbReference type="NCBI Taxonomy" id="519541"/>
    <lineage>
        <taxon>Eukaryota</taxon>
        <taxon>Metazoa</taxon>
        <taxon>Porifera</taxon>
        <taxon>Demospongiae</taxon>
        <taxon>Heteroscleromorpha</taxon>
        <taxon>Tetractinellida</taxon>
        <taxon>Astrophorina</taxon>
        <taxon>Geodiidae</taxon>
        <taxon>Geodia</taxon>
    </lineage>
</organism>
<proteinExistence type="predicted"/>
<evidence type="ECO:0000313" key="3">
    <source>
        <dbReference type="Proteomes" id="UP001174909"/>
    </source>
</evidence>
<feature type="region of interest" description="Disordered" evidence="1">
    <location>
        <begin position="23"/>
        <end position="43"/>
    </location>
</feature>
<evidence type="ECO:0000313" key="2">
    <source>
        <dbReference type="EMBL" id="CAI8003178.1"/>
    </source>
</evidence>
<accession>A0AA35R3U5</accession>
<comment type="caution">
    <text evidence="2">The sequence shown here is derived from an EMBL/GenBank/DDBJ whole genome shotgun (WGS) entry which is preliminary data.</text>
</comment>